<evidence type="ECO:0000313" key="1">
    <source>
        <dbReference type="Proteomes" id="UP000887576"/>
    </source>
</evidence>
<dbReference type="Proteomes" id="UP000887576">
    <property type="component" value="Unplaced"/>
</dbReference>
<sequence length="185" mass="21341">MSPITGPQNLPGYNVHFNLRQNAPQMEQQNQNNVQPQQPAPAVNDEEHLNDVVGMIYKSIRVGFFLMVLFFYSSVERFFTVFLIMCVLWFIHRRREQNNLNEAARQVVQQPQQPVQNADNPEVELNENAGEQQVNNDNNNNEVPAPPRLVNLQDGQTRWNLFWSAVSTFFLSLIPDHQVPVEVAE</sequence>
<organism evidence="1 2">
    <name type="scientific">Panagrolaimus sp. JU765</name>
    <dbReference type="NCBI Taxonomy" id="591449"/>
    <lineage>
        <taxon>Eukaryota</taxon>
        <taxon>Metazoa</taxon>
        <taxon>Ecdysozoa</taxon>
        <taxon>Nematoda</taxon>
        <taxon>Chromadorea</taxon>
        <taxon>Rhabditida</taxon>
        <taxon>Tylenchina</taxon>
        <taxon>Panagrolaimomorpha</taxon>
        <taxon>Panagrolaimoidea</taxon>
        <taxon>Panagrolaimidae</taxon>
        <taxon>Panagrolaimus</taxon>
    </lineage>
</organism>
<protein>
    <submittedName>
        <fullName evidence="2">Homocysteine-responsive endoplasmic reticulum-resident ubiquitin-like domain member 2 protein</fullName>
    </submittedName>
</protein>
<accession>A0AC34QN85</accession>
<evidence type="ECO:0000313" key="2">
    <source>
        <dbReference type="WBParaSite" id="JU765_v2.g17964.t1"/>
    </source>
</evidence>
<name>A0AC34QN85_9BILA</name>
<dbReference type="WBParaSite" id="JU765_v2.g17964.t1">
    <property type="protein sequence ID" value="JU765_v2.g17964.t1"/>
    <property type="gene ID" value="JU765_v2.g17964"/>
</dbReference>
<proteinExistence type="predicted"/>
<reference evidence="2" key="1">
    <citation type="submission" date="2022-11" db="UniProtKB">
        <authorList>
            <consortium name="WormBaseParasite"/>
        </authorList>
    </citation>
    <scope>IDENTIFICATION</scope>
</reference>